<dbReference type="InterPro" id="IPR022185">
    <property type="entry name" value="DUF3712"/>
</dbReference>
<gene>
    <name evidence="2" type="ORF">EX30DRAFT_305281</name>
</gene>
<dbReference type="InParanoid" id="A0A4V3SJ45"/>
<dbReference type="EMBL" id="ML220115">
    <property type="protein sequence ID" value="TGZ82565.1"/>
    <property type="molecule type" value="Genomic_DNA"/>
</dbReference>
<evidence type="ECO:0000313" key="2">
    <source>
        <dbReference type="EMBL" id="TGZ82565.1"/>
    </source>
</evidence>
<dbReference type="STRING" id="341454.A0A4V3SJ45"/>
<evidence type="ECO:0000256" key="1">
    <source>
        <dbReference type="SAM" id="Phobius"/>
    </source>
</evidence>
<dbReference type="InterPro" id="IPR046368">
    <property type="entry name" value="Tag1"/>
</dbReference>
<dbReference type="Pfam" id="PF12505">
    <property type="entry name" value="DUF3712"/>
    <property type="match status" value="1"/>
</dbReference>
<keyword evidence="1" id="KW-1133">Transmembrane helix</keyword>
<dbReference type="PANTHER" id="PTHR35895">
    <property type="entry name" value="CHROMOSOME 16, WHOLE GENOME SHOTGUN SEQUENCE"/>
    <property type="match status" value="1"/>
</dbReference>
<proteinExistence type="predicted"/>
<reference evidence="2 3" key="1">
    <citation type="submission" date="2019-04" db="EMBL/GenBank/DDBJ databases">
        <title>Comparative genomics and transcriptomics to analyze fruiting body development in filamentous ascomycetes.</title>
        <authorList>
            <consortium name="DOE Joint Genome Institute"/>
            <person name="Lutkenhaus R."/>
            <person name="Traeger S."/>
            <person name="Breuer J."/>
            <person name="Kuo A."/>
            <person name="Lipzen A."/>
            <person name="Pangilinan J."/>
            <person name="Dilworth D."/>
            <person name="Sandor L."/>
            <person name="Poggeler S."/>
            <person name="Barry K."/>
            <person name="Grigoriev I.V."/>
            <person name="Nowrousian M."/>
        </authorList>
    </citation>
    <scope>NUCLEOTIDE SEQUENCE [LARGE SCALE GENOMIC DNA]</scope>
    <source>
        <strain evidence="2 3">CBS 389.68</strain>
    </source>
</reference>
<keyword evidence="3" id="KW-1185">Reference proteome</keyword>
<keyword evidence="1" id="KW-0472">Membrane</keyword>
<feature type="transmembrane region" description="Helical" evidence="1">
    <location>
        <begin position="31"/>
        <end position="55"/>
    </location>
</feature>
<dbReference type="GO" id="GO:0000329">
    <property type="term" value="C:fungal-type vacuole membrane"/>
    <property type="evidence" value="ECO:0007669"/>
    <property type="project" value="InterPro"/>
</dbReference>
<dbReference type="AlphaFoldDB" id="A0A4V3SJ45"/>
<dbReference type="PANTHER" id="PTHR35895:SF1">
    <property type="entry name" value="LIPID-BINDING SERUM GLYCOPROTEIN C-TERMINAL DOMAIN-CONTAINING PROTEIN"/>
    <property type="match status" value="1"/>
</dbReference>
<dbReference type="OrthoDB" id="10039566at2759"/>
<dbReference type="Proteomes" id="UP000298138">
    <property type="component" value="Unassembled WGS sequence"/>
</dbReference>
<keyword evidence="1" id="KW-0812">Transmembrane</keyword>
<sequence length="319" mass="34742">MDKPTEHTIETAGAAPRRSKRARMGACCKKFWWAWLIFVIIAIGIAAVILIFAIIPKIAQDKVNEADLTIHGLEIRQATPDSYKLSMDSSIHTGYGIGSKARIEPMTASLYIDSKKKPFLKVPVGEVHGKGDVPVVQEDYPVTIDDMDAMDQFVKGLMDNSTINFKLSGRSKLWLGKINTMINYNEDIELKGLNKLEGMVIKAYDILSKQADGSNMGGKVLIPNPTVFTIEMGNVGLKIGVSGKHAGIGYLPNLVLTPGNNLYDFRANISDLNVMIGALTAGTPLTIGSNGTMVNGEKIEWLSKPLESMDVLVPIDVSH</sequence>
<protein>
    <submittedName>
        <fullName evidence="2">Uncharacterized protein</fullName>
    </submittedName>
</protein>
<organism evidence="2 3">
    <name type="scientific">Ascodesmis nigricans</name>
    <dbReference type="NCBI Taxonomy" id="341454"/>
    <lineage>
        <taxon>Eukaryota</taxon>
        <taxon>Fungi</taxon>
        <taxon>Dikarya</taxon>
        <taxon>Ascomycota</taxon>
        <taxon>Pezizomycotina</taxon>
        <taxon>Pezizomycetes</taxon>
        <taxon>Pezizales</taxon>
        <taxon>Ascodesmidaceae</taxon>
        <taxon>Ascodesmis</taxon>
    </lineage>
</organism>
<evidence type="ECO:0000313" key="3">
    <source>
        <dbReference type="Proteomes" id="UP000298138"/>
    </source>
</evidence>
<accession>A0A4V3SJ45</accession>
<name>A0A4V3SJ45_9PEZI</name>